<accession>A0A1H0K5G5</accession>
<dbReference type="AlphaFoldDB" id="A0A1H0K5G5"/>
<feature type="compositionally biased region" description="Pro residues" evidence="1">
    <location>
        <begin position="1"/>
        <end position="11"/>
    </location>
</feature>
<feature type="domain" description="AB hydrolase-1" evidence="2">
    <location>
        <begin position="74"/>
        <end position="309"/>
    </location>
</feature>
<name>A0A1H0K5G5_9BURK</name>
<evidence type="ECO:0000259" key="2">
    <source>
        <dbReference type="Pfam" id="PF00561"/>
    </source>
</evidence>
<keyword evidence="4" id="KW-1185">Reference proteome</keyword>
<dbReference type="PRINTS" id="PR00412">
    <property type="entry name" value="EPOXHYDRLASE"/>
</dbReference>
<sequence length="325" mass="34294">MAPFPHPPRTGMPPCAEGGQPRRSALRLLGPGPAMAEAFPPAGDDFSAFAEEQILRMPTAEGGHLCYQDRGRGPAVLLGHSHLGNSTMWEPQIRALSRCYRVIAPDLWGHGASGPLPRGTHDLQALAGHMLSVLDALQIDEFAVIGLSAGGLWGAELARLAPGRVRSLALMGAHLGAEPEATHRHYSDLLDAIEAAGRITPSLVQAIVPLFFRVGTDLDAPHPAAFAHGLASMPADRLRDSVIPLGRLLLARGGAPGRLAALDPATTLMMCGDSDTACPPRGMQDLAASLGCDAVLVPAAGHLSNLDNPEAVNHHLLRWLERTLR</sequence>
<dbReference type="EMBL" id="FNJL01000001">
    <property type="protein sequence ID" value="SDO51245.1"/>
    <property type="molecule type" value="Genomic_DNA"/>
</dbReference>
<dbReference type="SUPFAM" id="SSF53474">
    <property type="entry name" value="alpha/beta-Hydrolases"/>
    <property type="match status" value="1"/>
</dbReference>
<organism evidence="3 4">
    <name type="scientific">Paracidovorax cattleyae</name>
    <dbReference type="NCBI Taxonomy" id="80868"/>
    <lineage>
        <taxon>Bacteria</taxon>
        <taxon>Pseudomonadati</taxon>
        <taxon>Pseudomonadota</taxon>
        <taxon>Betaproteobacteria</taxon>
        <taxon>Burkholderiales</taxon>
        <taxon>Comamonadaceae</taxon>
        <taxon>Paracidovorax</taxon>
    </lineage>
</organism>
<evidence type="ECO:0000313" key="3">
    <source>
        <dbReference type="EMBL" id="SDO51245.1"/>
    </source>
</evidence>
<evidence type="ECO:0000313" key="4">
    <source>
        <dbReference type="Proteomes" id="UP000199317"/>
    </source>
</evidence>
<proteinExistence type="predicted"/>
<dbReference type="Proteomes" id="UP000199317">
    <property type="component" value="Unassembled WGS sequence"/>
</dbReference>
<dbReference type="InterPro" id="IPR029058">
    <property type="entry name" value="AB_hydrolase_fold"/>
</dbReference>
<gene>
    <name evidence="3" type="ORF">SAMN04489708_10196</name>
</gene>
<dbReference type="GO" id="GO:0003824">
    <property type="term" value="F:catalytic activity"/>
    <property type="evidence" value="ECO:0007669"/>
    <property type="project" value="InterPro"/>
</dbReference>
<dbReference type="PANTHER" id="PTHR43433:SF5">
    <property type="entry name" value="AB HYDROLASE-1 DOMAIN-CONTAINING PROTEIN"/>
    <property type="match status" value="1"/>
</dbReference>
<protein>
    <submittedName>
        <fullName evidence="3">Pimeloyl-ACP methyl ester carboxylesterase</fullName>
    </submittedName>
</protein>
<dbReference type="Gene3D" id="3.40.50.1820">
    <property type="entry name" value="alpha/beta hydrolase"/>
    <property type="match status" value="1"/>
</dbReference>
<dbReference type="PANTHER" id="PTHR43433">
    <property type="entry name" value="HYDROLASE, ALPHA/BETA FOLD FAMILY PROTEIN"/>
    <property type="match status" value="1"/>
</dbReference>
<feature type="region of interest" description="Disordered" evidence="1">
    <location>
        <begin position="1"/>
        <end position="20"/>
    </location>
</feature>
<dbReference type="InterPro" id="IPR000639">
    <property type="entry name" value="Epox_hydrolase-like"/>
</dbReference>
<dbReference type="InterPro" id="IPR000073">
    <property type="entry name" value="AB_hydrolase_1"/>
</dbReference>
<dbReference type="PRINTS" id="PR00111">
    <property type="entry name" value="ABHYDROLASE"/>
</dbReference>
<reference evidence="4" key="1">
    <citation type="submission" date="2016-10" db="EMBL/GenBank/DDBJ databases">
        <authorList>
            <person name="Varghese N."/>
            <person name="Submissions S."/>
        </authorList>
    </citation>
    <scope>NUCLEOTIDE SEQUENCE [LARGE SCALE GENOMIC DNA]</scope>
    <source>
        <strain evidence="4">DSM 17101</strain>
    </source>
</reference>
<dbReference type="Pfam" id="PF00561">
    <property type="entry name" value="Abhydrolase_1"/>
    <property type="match status" value="1"/>
</dbReference>
<dbReference type="InterPro" id="IPR050471">
    <property type="entry name" value="AB_hydrolase"/>
</dbReference>
<evidence type="ECO:0000256" key="1">
    <source>
        <dbReference type="SAM" id="MobiDB-lite"/>
    </source>
</evidence>